<evidence type="ECO:0000313" key="3">
    <source>
        <dbReference type="Proteomes" id="UP000277198"/>
    </source>
</evidence>
<feature type="region of interest" description="Disordered" evidence="1">
    <location>
        <begin position="51"/>
        <end position="106"/>
    </location>
</feature>
<feature type="compositionally biased region" description="Acidic residues" evidence="1">
    <location>
        <begin position="94"/>
        <end position="106"/>
    </location>
</feature>
<evidence type="ECO:0000256" key="1">
    <source>
        <dbReference type="SAM" id="MobiDB-lite"/>
    </source>
</evidence>
<proteinExistence type="predicted"/>
<feature type="region of interest" description="Disordered" evidence="1">
    <location>
        <begin position="1"/>
        <end position="37"/>
    </location>
</feature>
<feature type="compositionally biased region" description="Acidic residues" evidence="1">
    <location>
        <begin position="51"/>
        <end position="83"/>
    </location>
</feature>
<accession>A0A3G1ZKV0</accession>
<sequence>MSERTIRHREDGPRRFTRLGVDIDTEPGEEATVDSDVAADLVDEQEYFEYVDESAADGDSGDDGSSDDGSTEGESSSDGEPDAGADSTSGSEGYEFDGEDAWFDDHDDYQARIERVESGDVDGHLDTIANIETSDQVKDAVGVRRAEIEG</sequence>
<reference evidence="2 3" key="1">
    <citation type="journal article" date="2018" name="Genes (Basel)">
        <title>Complete Genome Sequence of the Model Halovirus PhiH1 (PhiH1).</title>
        <authorList>
            <person name="Dyall-Smith M."/>
            <person name="Pfeifer F."/>
            <person name="Witte A."/>
            <person name="Oesterhelt D."/>
            <person name="Pfeiffer F."/>
        </authorList>
    </citation>
    <scope>NUCLEOTIDE SEQUENCE [LARGE SCALE GENOMIC DNA]</scope>
    <source>
        <strain evidence="2">Variant phiH1</strain>
    </source>
</reference>
<evidence type="ECO:0000313" key="2">
    <source>
        <dbReference type="EMBL" id="AYM00257.1"/>
    </source>
</evidence>
<feature type="compositionally biased region" description="Acidic residues" evidence="1">
    <location>
        <begin position="23"/>
        <end position="33"/>
    </location>
</feature>
<keyword evidence="3" id="KW-1185">Reference proteome</keyword>
<feature type="compositionally biased region" description="Basic and acidic residues" evidence="1">
    <location>
        <begin position="1"/>
        <end position="14"/>
    </location>
</feature>
<protein>
    <submittedName>
        <fullName evidence="2">Uncharacterized protein</fullName>
    </submittedName>
</protein>
<name>A0A3G1ZKV0_BPPHH</name>
<gene>
    <name evidence="2" type="ORF">PhiH1_050</name>
</gene>
<organism evidence="2 3">
    <name type="scientific">Halobacterium phage phiH</name>
    <name type="common">Bacteriophage phi-H</name>
    <dbReference type="NCBI Taxonomy" id="169684"/>
    <lineage>
        <taxon>Viruses</taxon>
        <taxon>Duplodnaviria</taxon>
        <taxon>Heunggongvirae</taxon>
        <taxon>Uroviricota</taxon>
        <taxon>Caudoviricetes</taxon>
        <taxon>Vertoviridae</taxon>
        <taxon>Myohalovirus</taxon>
        <taxon>Myohalovirus spontanei</taxon>
        <taxon>Myohalovirus phiH</taxon>
    </lineage>
</organism>
<dbReference type="Proteomes" id="UP000277198">
    <property type="component" value="Segment"/>
</dbReference>
<dbReference type="EMBL" id="MK002701">
    <property type="protein sequence ID" value="AYM00257.1"/>
    <property type="molecule type" value="Genomic_DNA"/>
</dbReference>
<organismHost>
    <name type="scientific">Halobacterium salinarum</name>
    <name type="common">Halobacterium halobium</name>
    <dbReference type="NCBI Taxonomy" id="2242"/>
</organismHost>